<comment type="caution">
    <text evidence="9">The sequence shown here is derived from an EMBL/GenBank/DDBJ whole genome shotgun (WGS) entry which is preliminary data.</text>
</comment>
<feature type="transmembrane region" description="Helical" evidence="7">
    <location>
        <begin position="129"/>
        <end position="154"/>
    </location>
</feature>
<keyword evidence="5 7" id="KW-0472">Membrane</keyword>
<feature type="transmembrane region" description="Helical" evidence="7">
    <location>
        <begin position="20"/>
        <end position="41"/>
    </location>
</feature>
<reference evidence="9 10" key="1">
    <citation type="submission" date="2023-01" db="EMBL/GenBank/DDBJ databases">
        <title>Minimal conservation of predation-associated metabolite biosynthetic gene clusters underscores biosynthetic potential of Myxococcota including descriptions for ten novel species: Archangium lansinium sp. nov., Myxococcus landrumus sp. nov., Nannocystis bai.</title>
        <authorList>
            <person name="Ahearne A."/>
            <person name="Stevens C."/>
            <person name="Dowd S."/>
        </authorList>
    </citation>
    <scope>NUCLEOTIDE SEQUENCE [LARGE SCALE GENOMIC DNA]</scope>
    <source>
        <strain evidence="9 10">WIWO2</strain>
    </source>
</reference>
<keyword evidence="10" id="KW-1185">Reference proteome</keyword>
<evidence type="ECO:0000256" key="6">
    <source>
        <dbReference type="RuleBase" id="RU004057"/>
    </source>
</evidence>
<evidence type="ECO:0000256" key="5">
    <source>
        <dbReference type="ARBA" id="ARBA00023136"/>
    </source>
</evidence>
<dbReference type="RefSeq" id="WP_272093989.1">
    <property type="nucleotide sequence ID" value="NZ_JAQNDK010000001.1"/>
</dbReference>
<feature type="transmembrane region" description="Helical" evidence="7">
    <location>
        <begin position="174"/>
        <end position="195"/>
    </location>
</feature>
<dbReference type="EMBL" id="JAQNDK010000001">
    <property type="protein sequence ID" value="MDC0677220.1"/>
    <property type="molecule type" value="Genomic_DNA"/>
</dbReference>
<keyword evidence="2" id="KW-1003">Cell membrane</keyword>
<sequence length="236" mass="24527">MMQFDLGHIWATMGLLSKLVAFALVLMALASVAVVVERLIALARQASETRRFAREARPVMEAWDTARLVSIADGYGSSALARLVGAAVRRFQRAVEAGEGGVPPVELARREVSRRREAISADLRRGLSVLATVGSVAPFVGLLGTVIGIITAFQTIASTGSGGLGAVSAGISEALIVTALGLAVAIPAVLCFNYLTTRIAAVELALERSAGELIDEMENEHGRSSGEQSLGSAAAA</sequence>
<dbReference type="InterPro" id="IPR050790">
    <property type="entry name" value="ExbB/TolQ_transport"/>
</dbReference>
<evidence type="ECO:0000256" key="3">
    <source>
        <dbReference type="ARBA" id="ARBA00022692"/>
    </source>
</evidence>
<comment type="similarity">
    <text evidence="6">Belongs to the exbB/tolQ family.</text>
</comment>
<evidence type="ECO:0000256" key="2">
    <source>
        <dbReference type="ARBA" id="ARBA00022475"/>
    </source>
</evidence>
<evidence type="ECO:0000256" key="1">
    <source>
        <dbReference type="ARBA" id="ARBA00004651"/>
    </source>
</evidence>
<gene>
    <name evidence="9" type="ORF">POL72_05665</name>
</gene>
<keyword evidence="6" id="KW-0653">Protein transport</keyword>
<name>A0ABT5BST3_9BACT</name>
<dbReference type="PANTHER" id="PTHR30625">
    <property type="entry name" value="PROTEIN TOLQ"/>
    <property type="match status" value="1"/>
</dbReference>
<proteinExistence type="inferred from homology"/>
<evidence type="ECO:0000313" key="9">
    <source>
        <dbReference type="EMBL" id="MDC0677220.1"/>
    </source>
</evidence>
<comment type="subcellular location">
    <subcellularLocation>
        <location evidence="1">Cell membrane</location>
        <topology evidence="1">Multi-pass membrane protein</topology>
    </subcellularLocation>
    <subcellularLocation>
        <location evidence="6">Membrane</location>
        <topology evidence="6">Multi-pass membrane protein</topology>
    </subcellularLocation>
</comment>
<accession>A0ABT5BST3</accession>
<evidence type="ECO:0000259" key="8">
    <source>
        <dbReference type="Pfam" id="PF01618"/>
    </source>
</evidence>
<dbReference type="PANTHER" id="PTHR30625:SF3">
    <property type="entry name" value="TOL-PAL SYSTEM PROTEIN TOLQ"/>
    <property type="match status" value="1"/>
</dbReference>
<evidence type="ECO:0000256" key="7">
    <source>
        <dbReference type="SAM" id="Phobius"/>
    </source>
</evidence>
<evidence type="ECO:0000313" key="10">
    <source>
        <dbReference type="Proteomes" id="UP001217485"/>
    </source>
</evidence>
<protein>
    <submittedName>
        <fullName evidence="9">MotA/TolQ/ExbB proton channel family protein</fullName>
    </submittedName>
</protein>
<keyword evidence="4 7" id="KW-1133">Transmembrane helix</keyword>
<keyword evidence="3 7" id="KW-0812">Transmembrane</keyword>
<organism evidence="9 10">
    <name type="scientific">Sorangium atrum</name>
    <dbReference type="NCBI Taxonomy" id="2995308"/>
    <lineage>
        <taxon>Bacteria</taxon>
        <taxon>Pseudomonadati</taxon>
        <taxon>Myxococcota</taxon>
        <taxon>Polyangia</taxon>
        <taxon>Polyangiales</taxon>
        <taxon>Polyangiaceae</taxon>
        <taxon>Sorangium</taxon>
    </lineage>
</organism>
<dbReference type="Proteomes" id="UP001217485">
    <property type="component" value="Unassembled WGS sequence"/>
</dbReference>
<dbReference type="Pfam" id="PF01618">
    <property type="entry name" value="MotA_ExbB"/>
    <property type="match status" value="1"/>
</dbReference>
<feature type="domain" description="MotA/TolQ/ExbB proton channel" evidence="8">
    <location>
        <begin position="106"/>
        <end position="206"/>
    </location>
</feature>
<keyword evidence="6" id="KW-0813">Transport</keyword>
<evidence type="ECO:0000256" key="4">
    <source>
        <dbReference type="ARBA" id="ARBA00022989"/>
    </source>
</evidence>
<dbReference type="InterPro" id="IPR002898">
    <property type="entry name" value="MotA_ExbB_proton_chnl"/>
</dbReference>